<evidence type="ECO:0000313" key="2">
    <source>
        <dbReference type="Proteomes" id="UP000828941"/>
    </source>
</evidence>
<dbReference type="Proteomes" id="UP000828941">
    <property type="component" value="Chromosome 3"/>
</dbReference>
<dbReference type="EMBL" id="CM039428">
    <property type="protein sequence ID" value="KAI4350478.1"/>
    <property type="molecule type" value="Genomic_DNA"/>
</dbReference>
<reference evidence="1 2" key="1">
    <citation type="journal article" date="2022" name="DNA Res.">
        <title>Chromosomal-level genome assembly of the orchid tree Bauhinia variegata (Leguminosae; Cercidoideae) supports the allotetraploid origin hypothesis of Bauhinia.</title>
        <authorList>
            <person name="Zhong Y."/>
            <person name="Chen Y."/>
            <person name="Zheng D."/>
            <person name="Pang J."/>
            <person name="Liu Y."/>
            <person name="Luo S."/>
            <person name="Meng S."/>
            <person name="Qian L."/>
            <person name="Wei D."/>
            <person name="Dai S."/>
            <person name="Zhou R."/>
        </authorList>
    </citation>
    <scope>NUCLEOTIDE SEQUENCE [LARGE SCALE GENOMIC DNA]</scope>
    <source>
        <strain evidence="1">BV-YZ2020</strain>
    </source>
</reference>
<protein>
    <submittedName>
        <fullName evidence="1">Uncharacterized protein</fullName>
    </submittedName>
</protein>
<proteinExistence type="predicted"/>
<keyword evidence="2" id="KW-1185">Reference proteome</keyword>
<gene>
    <name evidence="1" type="ORF">L6164_004930</name>
</gene>
<organism evidence="1 2">
    <name type="scientific">Bauhinia variegata</name>
    <name type="common">Purple orchid tree</name>
    <name type="synonym">Phanera variegata</name>
    <dbReference type="NCBI Taxonomy" id="167791"/>
    <lineage>
        <taxon>Eukaryota</taxon>
        <taxon>Viridiplantae</taxon>
        <taxon>Streptophyta</taxon>
        <taxon>Embryophyta</taxon>
        <taxon>Tracheophyta</taxon>
        <taxon>Spermatophyta</taxon>
        <taxon>Magnoliopsida</taxon>
        <taxon>eudicotyledons</taxon>
        <taxon>Gunneridae</taxon>
        <taxon>Pentapetalae</taxon>
        <taxon>rosids</taxon>
        <taxon>fabids</taxon>
        <taxon>Fabales</taxon>
        <taxon>Fabaceae</taxon>
        <taxon>Cercidoideae</taxon>
        <taxon>Cercideae</taxon>
        <taxon>Bauhiniinae</taxon>
        <taxon>Bauhinia</taxon>
    </lineage>
</organism>
<sequence length="88" mass="9916">MRDATANFLVKEKVDYKVQIVVPLVDSFHLSIVAAQWNKFGLPGIGKVPFWWQKAYKVSLISPRESKASDSLAHSVPYSRHMRSAVAD</sequence>
<evidence type="ECO:0000313" key="1">
    <source>
        <dbReference type="EMBL" id="KAI4350478.1"/>
    </source>
</evidence>
<name>A0ACB9PPS6_BAUVA</name>
<accession>A0ACB9PPS6</accession>
<comment type="caution">
    <text evidence="1">The sequence shown here is derived from an EMBL/GenBank/DDBJ whole genome shotgun (WGS) entry which is preliminary data.</text>
</comment>